<keyword evidence="9" id="KW-0325">Glycoprotein</keyword>
<feature type="domain" description="Fibronectin type-III" evidence="15">
    <location>
        <begin position="893"/>
        <end position="984"/>
    </location>
</feature>
<keyword evidence="7 12" id="KW-1133">Transmembrane helix</keyword>
<feature type="transmembrane region" description="Helical" evidence="12">
    <location>
        <begin position="1734"/>
        <end position="1756"/>
    </location>
</feature>
<dbReference type="SUPFAM" id="SSF49265">
    <property type="entry name" value="Fibronectin type III"/>
    <property type="match status" value="9"/>
</dbReference>
<keyword evidence="3 12" id="KW-0812">Transmembrane</keyword>
<accession>A0A3B3R990</accession>
<evidence type="ECO:0000256" key="12">
    <source>
        <dbReference type="SAM" id="Phobius"/>
    </source>
</evidence>
<dbReference type="PRINTS" id="PR00014">
    <property type="entry name" value="FNTYPEIII"/>
</dbReference>
<dbReference type="InterPro" id="IPR016130">
    <property type="entry name" value="Tyr_Pase_AS"/>
</dbReference>
<feature type="domain" description="Fibronectin type-III" evidence="15">
    <location>
        <begin position="563"/>
        <end position="652"/>
    </location>
</feature>
<dbReference type="Pfam" id="PF00102">
    <property type="entry name" value="Y_phosphatase"/>
    <property type="match status" value="1"/>
</dbReference>
<feature type="domain" description="Fibronectin type-III" evidence="15">
    <location>
        <begin position="1178"/>
        <end position="1263"/>
    </location>
</feature>
<dbReference type="Pfam" id="PF00041">
    <property type="entry name" value="fn3"/>
    <property type="match status" value="13"/>
</dbReference>
<dbReference type="Proteomes" id="UP000261540">
    <property type="component" value="Unplaced"/>
</dbReference>
<reference evidence="16" key="1">
    <citation type="submission" date="2025-08" db="UniProtKB">
        <authorList>
            <consortium name="Ensembl"/>
        </authorList>
    </citation>
    <scope>IDENTIFICATION</scope>
</reference>
<dbReference type="InterPro" id="IPR013783">
    <property type="entry name" value="Ig-like_fold"/>
</dbReference>
<feature type="domain" description="Fibronectin type-III" evidence="15">
    <location>
        <begin position="80"/>
        <end position="175"/>
    </location>
</feature>
<dbReference type="PROSITE" id="PS50056">
    <property type="entry name" value="TYR_PHOSPHATASE_2"/>
    <property type="match status" value="1"/>
</dbReference>
<dbReference type="PANTHER" id="PTHR46957">
    <property type="entry name" value="CYTOKINE RECEPTOR"/>
    <property type="match status" value="1"/>
</dbReference>
<evidence type="ECO:0000313" key="17">
    <source>
        <dbReference type="Proteomes" id="UP000261540"/>
    </source>
</evidence>
<evidence type="ECO:0000256" key="3">
    <source>
        <dbReference type="ARBA" id="ARBA00022692"/>
    </source>
</evidence>
<dbReference type="InterPro" id="IPR003595">
    <property type="entry name" value="Tyr_Pase_cat"/>
</dbReference>
<dbReference type="PROSITE" id="PS00383">
    <property type="entry name" value="TYR_PHOSPHATASE_1"/>
    <property type="match status" value="1"/>
</dbReference>
<dbReference type="CDD" id="cd00063">
    <property type="entry name" value="FN3"/>
    <property type="match status" value="13"/>
</dbReference>
<dbReference type="PROSITE" id="PS50853">
    <property type="entry name" value="FN3"/>
    <property type="match status" value="12"/>
</dbReference>
<dbReference type="SUPFAM" id="SSF52799">
    <property type="entry name" value="(Phosphotyrosine protein) phosphatases II"/>
    <property type="match status" value="1"/>
</dbReference>
<evidence type="ECO:0000256" key="4">
    <source>
        <dbReference type="ARBA" id="ARBA00022729"/>
    </source>
</evidence>
<dbReference type="GO" id="GO:0016020">
    <property type="term" value="C:membrane"/>
    <property type="evidence" value="ECO:0007669"/>
    <property type="project" value="UniProtKB-SubCell"/>
</dbReference>
<dbReference type="PANTHER" id="PTHR46957:SF1">
    <property type="entry name" value="PHOSPHATIDYLINOSITOL PHOSPHATASE PTPRQ"/>
    <property type="match status" value="1"/>
</dbReference>
<dbReference type="PRINTS" id="PR00700">
    <property type="entry name" value="PRTYPHPHTASE"/>
</dbReference>
<dbReference type="SMART" id="SM00060">
    <property type="entry name" value="FN3"/>
    <property type="match status" value="15"/>
</dbReference>
<feature type="domain" description="Fibronectin type-III" evidence="15">
    <location>
        <begin position="1081"/>
        <end position="1174"/>
    </location>
</feature>
<dbReference type="InterPro" id="IPR036116">
    <property type="entry name" value="FN3_sf"/>
</dbReference>
<comment type="catalytic activity">
    <reaction evidence="10">
        <text>O-phospho-L-tyrosyl-[protein] + H2O = L-tyrosyl-[protein] + phosphate</text>
        <dbReference type="Rhea" id="RHEA:10684"/>
        <dbReference type="Rhea" id="RHEA-COMP:10136"/>
        <dbReference type="Rhea" id="RHEA-COMP:20101"/>
        <dbReference type="ChEBI" id="CHEBI:15377"/>
        <dbReference type="ChEBI" id="CHEBI:43474"/>
        <dbReference type="ChEBI" id="CHEBI:46858"/>
        <dbReference type="ChEBI" id="CHEBI:61978"/>
        <dbReference type="EC" id="3.1.3.48"/>
    </reaction>
</comment>
<comment type="subcellular location">
    <subcellularLocation>
        <location evidence="1">Membrane</location>
        <topology evidence="1">Single-pass type I membrane protein</topology>
    </subcellularLocation>
</comment>
<keyword evidence="4" id="KW-0732">Signal</keyword>
<name>A0A3B3R990_9TELE</name>
<dbReference type="FunFam" id="3.90.190.10:FF:000009">
    <property type="entry name" value="Receptor-type tyrosine-protein phosphatase beta"/>
    <property type="match status" value="1"/>
</dbReference>
<feature type="domain" description="Fibronectin type-III" evidence="15">
    <location>
        <begin position="1369"/>
        <end position="1474"/>
    </location>
</feature>
<dbReference type="FunFam" id="2.60.40.10:FF:001217">
    <property type="entry name" value="phosphatidylinositol phosphatase PTPRQ isoform X2"/>
    <property type="match status" value="1"/>
</dbReference>
<feature type="compositionally biased region" description="Polar residues" evidence="11">
    <location>
        <begin position="482"/>
        <end position="492"/>
    </location>
</feature>
<dbReference type="InterPro" id="IPR000387">
    <property type="entry name" value="Tyr_Pase_dom"/>
</dbReference>
<keyword evidence="5" id="KW-0378">Hydrolase</keyword>
<evidence type="ECO:0000256" key="11">
    <source>
        <dbReference type="SAM" id="MobiDB-lite"/>
    </source>
</evidence>
<proteinExistence type="predicted"/>
<feature type="domain" description="Fibronectin type-III" evidence="15">
    <location>
        <begin position="1476"/>
        <end position="1580"/>
    </location>
</feature>
<dbReference type="SMART" id="SM00404">
    <property type="entry name" value="PTPc_motif"/>
    <property type="match status" value="1"/>
</dbReference>
<feature type="domain" description="Tyrosine-protein phosphatase" evidence="13">
    <location>
        <begin position="1822"/>
        <end position="2078"/>
    </location>
</feature>
<keyword evidence="6" id="KW-0904">Protein phosphatase</keyword>
<feature type="domain" description="Tyrosine specific protein phosphatases" evidence="14">
    <location>
        <begin position="1998"/>
        <end position="2069"/>
    </location>
</feature>
<feature type="domain" description="Fibronectin type-III" evidence="15">
    <location>
        <begin position="749"/>
        <end position="843"/>
    </location>
</feature>
<evidence type="ECO:0000256" key="5">
    <source>
        <dbReference type="ARBA" id="ARBA00022801"/>
    </source>
</evidence>
<dbReference type="GO" id="GO:0004725">
    <property type="term" value="F:protein tyrosine phosphatase activity"/>
    <property type="evidence" value="ECO:0007669"/>
    <property type="project" value="UniProtKB-EC"/>
</dbReference>
<dbReference type="Gene3D" id="3.90.190.10">
    <property type="entry name" value="Protein tyrosine phosphatase superfamily"/>
    <property type="match status" value="1"/>
</dbReference>
<feature type="region of interest" description="Disordered" evidence="11">
    <location>
        <begin position="1460"/>
        <end position="1479"/>
    </location>
</feature>
<dbReference type="SMART" id="SM00194">
    <property type="entry name" value="PTPc"/>
    <property type="match status" value="1"/>
</dbReference>
<evidence type="ECO:0000256" key="7">
    <source>
        <dbReference type="ARBA" id="ARBA00022989"/>
    </source>
</evidence>
<evidence type="ECO:0000259" key="15">
    <source>
        <dbReference type="PROSITE" id="PS50853"/>
    </source>
</evidence>
<evidence type="ECO:0000256" key="1">
    <source>
        <dbReference type="ARBA" id="ARBA00004479"/>
    </source>
</evidence>
<dbReference type="GO" id="GO:0043235">
    <property type="term" value="C:receptor complex"/>
    <property type="evidence" value="ECO:0007669"/>
    <property type="project" value="TreeGrafter"/>
</dbReference>
<feature type="compositionally biased region" description="Polar residues" evidence="11">
    <location>
        <begin position="1460"/>
        <end position="1471"/>
    </location>
</feature>
<feature type="domain" description="Fibronectin type-III" evidence="15">
    <location>
        <begin position="989"/>
        <end position="1079"/>
    </location>
</feature>
<protein>
    <recommendedName>
        <fullName evidence="2">protein-tyrosine-phosphatase</fullName>
        <ecNumber evidence="2">3.1.3.48</ecNumber>
    </recommendedName>
</protein>
<dbReference type="InterPro" id="IPR029021">
    <property type="entry name" value="Prot-tyrosine_phosphatase-like"/>
</dbReference>
<evidence type="ECO:0000259" key="14">
    <source>
        <dbReference type="PROSITE" id="PS50056"/>
    </source>
</evidence>
<feature type="region of interest" description="Disordered" evidence="11">
    <location>
        <begin position="481"/>
        <end position="502"/>
    </location>
</feature>
<dbReference type="GeneTree" id="ENSGT00940000167492"/>
<reference evidence="16" key="2">
    <citation type="submission" date="2025-09" db="UniProtKB">
        <authorList>
            <consortium name="Ensembl"/>
        </authorList>
    </citation>
    <scope>IDENTIFICATION</scope>
</reference>
<evidence type="ECO:0000256" key="6">
    <source>
        <dbReference type="ARBA" id="ARBA00022912"/>
    </source>
</evidence>
<organism evidence="16 17">
    <name type="scientific">Paramormyrops kingsleyae</name>
    <dbReference type="NCBI Taxonomy" id="1676925"/>
    <lineage>
        <taxon>Eukaryota</taxon>
        <taxon>Metazoa</taxon>
        <taxon>Chordata</taxon>
        <taxon>Craniata</taxon>
        <taxon>Vertebrata</taxon>
        <taxon>Euteleostomi</taxon>
        <taxon>Actinopterygii</taxon>
        <taxon>Neopterygii</taxon>
        <taxon>Teleostei</taxon>
        <taxon>Osteoglossocephala</taxon>
        <taxon>Osteoglossomorpha</taxon>
        <taxon>Osteoglossiformes</taxon>
        <taxon>Mormyridae</taxon>
        <taxon>Paramormyrops</taxon>
    </lineage>
</organism>
<dbReference type="EC" id="3.1.3.48" evidence="2"/>
<dbReference type="PROSITE" id="PS50055">
    <property type="entry name" value="TYR_PHOSPHATASE_PTP"/>
    <property type="match status" value="1"/>
</dbReference>
<dbReference type="STRING" id="1676925.ENSPKIP00000014948"/>
<evidence type="ECO:0000256" key="9">
    <source>
        <dbReference type="ARBA" id="ARBA00023180"/>
    </source>
</evidence>
<evidence type="ECO:0000256" key="10">
    <source>
        <dbReference type="ARBA" id="ARBA00051722"/>
    </source>
</evidence>
<evidence type="ECO:0000259" key="13">
    <source>
        <dbReference type="PROSITE" id="PS50055"/>
    </source>
</evidence>
<dbReference type="InterPro" id="IPR003961">
    <property type="entry name" value="FN3_dom"/>
</dbReference>
<dbReference type="Gene3D" id="2.60.40.10">
    <property type="entry name" value="Immunoglobulins"/>
    <property type="match status" value="14"/>
</dbReference>
<feature type="domain" description="Fibronectin type-III" evidence="15">
    <location>
        <begin position="413"/>
        <end position="513"/>
    </location>
</feature>
<keyword evidence="17" id="KW-1185">Reference proteome</keyword>
<dbReference type="Ensembl" id="ENSPKIT00000039405.1">
    <property type="protein sequence ID" value="ENSPKIP00000014948.1"/>
    <property type="gene ID" value="ENSPKIG00000001785.1"/>
</dbReference>
<sequence length="2118" mass="231676">SFSLRWAVPTGCADGHRVDVLPRRGVVVLSSPQDGEVQADVSTLAPGSSYTAAVTAVASSSAFSSPVVVSITTNETFPGAPTGLRVDELGSTFLHLSWTTPNETNGMIQSYIIEYREVCPWPTFSATPIRTGSDVPEFLLGGLNPGSTYIIQVAAENSADSGLFSEPLIITTEEAAPHAVTNLTAFASSRSSIRATWFLPRNTNGLITKFILETIHGESNTTVRSQEINAEDFLANTLSYCNVMDMLSNSTASSMDTRLASIANPPAFLTPPSPWSVPISVEVHDLQPYNSYTIQVSAATSSGRGPPAGQAVLTPESGPVDPPQNLSVWDITASSLSMSWSPPSFATGRFSYVLELHERSGLVSSDSTLDVNFTYSGLTPYTNYSVTVRAQSAGALGPVAEVTVLTLADTPGVVGNLTAAEVDSSSLKVSWTSPSQPNGLITKYRLLVLDHSTVVQNITLIGWEQPVQGSTEHKAELHSGWDASQSQDTHMQLRNKGDSDTAPPTITTITWSTLEMVDVSANQTSCVVRNLSAFTEYTIRVSAFTAIGEGPFTEITAITREQVPGSVMSVSYQNISSTSILVTWAPPLSPNGRITYYALYWLDVANFIVIEYSFYVGLKKYNLYKLRVAASTAVGESPLSEVDDVFAITLEDEPDSPPIHLAVSNLTFSSATVTWSPPEKPNGIIQFYQILYGNSTMSMSMNTSKPSVTLENLRPYSFYNVSVRAYTKYGHGNQVSAVLEVLSGEHGELLSELHFWSVKPNIIGPSEVSVSWHPPLRPNGIIRFYTVQLWNATHWLNLSTPSTSVTLQHLRKYANYSAAVYASTSLGDGNQSSEVLRFTTAEDGKLGVRMGDVIAAGDSPVSASALVQDYNTLVTFALTVVSVLLLRAVPDGPVLNLTVLSVTPTSAIVEWDPPLEPNGMVFYILSLQLAHGNGSAINRTTSDTVVLFTGLRKYADYLLRVTATTSAGQSERSTAVLHLTTGDDLPGSPPVINHDWSITSCSIHLSWLPPVEPNGLITEYIVELQGPDGTNRTISHNRSLTFGSLRPFTSYNVLVAAVNRRGVGPYLELLLHTDEAAPASPPWDLHVLNHTADSVWLSWRPSPEPNGVVLFYSFWVQELPSQTLMYQNSSGPITEAQLTGLRPHRSYQISVSAFTRAGNGDQYSNPVTFTTNQTASDVVGNLSCIGVTWDSIHLEWEPPDQPNGAISHYLVQFSGQELELNLPGHQRTIGGLQPDTNYTFHVRAVNSAGPGVDVSCNVSTQPESGVVPLNDAFRIQSTSATLSWAPPGLLPGRLREYRLLLELLALSCLAGDPAGCVEAEKVLHVNATGGDQQTVLYPLAKYRLYRFSVSACTGAGYGDASQWSYLHTAPGDPEAPPYAVSALASPSSVRIQWKAPLVQTGPTSYLVDIVMVDGPHLNLTLVRWYEETNEVEVTDLAPFTWYSVTVMAFTGDLTEARLTGKTSDPSMNISTEPKDPPKNLTLHIIPDDVTRVLVTFFPPEEPNGDICAYRAIVYKEDQLDFEIPSLRVIEGKNQTITAIVEGLKGGQRYSMRISAVNGAGSGPINSDFCHPAPPKPSKRPEPIFDTPGVVRLSSQTITVPMPACFFTDDHGPIVKVQIIVAETGVMDSPNVTNWKSAYSSKPAPYATDDGFSNPECSESMRAINVAENTYSIGSDTGCLLPENENAFCNGPLKPKTRYVFKFRATNIRGQYTDTEYSDVIKTADVSVVNRDKQIIMGVLLSFFLLAILIIVICMSVRICHKQREGGTYSPRQAEIIDTKFKLDHVISAADLEQKEDKLSQPISKKVFLQHVEDLCSDNNAKFQEEFLELPKLLPDLATTDADLPWNRSKNRFTNIKPYNSNRVKLLSEPGAPGSDYINASFVSGYLCPNEFIATQGPLPGTVGDFWRMIWETRACTIVMMTQCFEKGRVRCHQYWPEGDKPISVFGDIVITKLTEDALPDWTVRVLRIERYNDYMLVNHFNFTSWPEHGVPATSTALIKFVRSIRTIRGRDRGTVVVHCSAGVGRTGVFISLDHLIQHMRDHDFIDLFSLVAELRGERMCMVQNLVQYMFLHQCALEILSRKGISHPIWFFSSSGLQRKDSLDGMEGDVELEWEETTM</sequence>
<evidence type="ECO:0000256" key="8">
    <source>
        <dbReference type="ARBA" id="ARBA00023136"/>
    </source>
</evidence>
<feature type="domain" description="Fibronectin type-III" evidence="15">
    <location>
        <begin position="322"/>
        <end position="410"/>
    </location>
</feature>
<dbReference type="InterPro" id="IPR000242">
    <property type="entry name" value="PTP_cat"/>
</dbReference>
<evidence type="ECO:0000256" key="2">
    <source>
        <dbReference type="ARBA" id="ARBA00013064"/>
    </source>
</evidence>
<dbReference type="InterPro" id="IPR050713">
    <property type="entry name" value="RTP_Phos/Ushers"/>
</dbReference>
<keyword evidence="8 12" id="KW-0472">Membrane</keyword>
<feature type="domain" description="Fibronectin type-III" evidence="15">
    <location>
        <begin position="657"/>
        <end position="746"/>
    </location>
</feature>
<evidence type="ECO:0000313" key="16">
    <source>
        <dbReference type="Ensembl" id="ENSPKIP00000014948.1"/>
    </source>
</evidence>